<keyword evidence="11" id="KW-1185">Reference proteome</keyword>
<accession>A0A9P4TZA3</accession>
<dbReference type="Gene3D" id="2.30.40.10">
    <property type="entry name" value="Urease, subunit C, domain 1"/>
    <property type="match status" value="1"/>
</dbReference>
<dbReference type="InterPro" id="IPR032466">
    <property type="entry name" value="Metal_Hydrolase"/>
</dbReference>
<dbReference type="InterPro" id="IPR011059">
    <property type="entry name" value="Metal-dep_hydrolase_composite"/>
</dbReference>
<dbReference type="InterPro" id="IPR051607">
    <property type="entry name" value="Metallo-dep_hydrolases"/>
</dbReference>
<comment type="catalytic activity">
    <reaction evidence="6 8">
        <text>guanine + H2O + H(+) = xanthine + NH4(+)</text>
        <dbReference type="Rhea" id="RHEA:14665"/>
        <dbReference type="ChEBI" id="CHEBI:15377"/>
        <dbReference type="ChEBI" id="CHEBI:15378"/>
        <dbReference type="ChEBI" id="CHEBI:16235"/>
        <dbReference type="ChEBI" id="CHEBI:17712"/>
        <dbReference type="ChEBI" id="CHEBI:28938"/>
        <dbReference type="EC" id="3.5.4.3"/>
    </reaction>
</comment>
<dbReference type="InterPro" id="IPR006680">
    <property type="entry name" value="Amidohydro-rel"/>
</dbReference>
<dbReference type="SUPFAM" id="SSF51338">
    <property type="entry name" value="Composite domain of metallo-dependent hydrolases"/>
    <property type="match status" value="1"/>
</dbReference>
<evidence type="ECO:0000256" key="1">
    <source>
        <dbReference type="ARBA" id="ARBA00004984"/>
    </source>
</evidence>
<evidence type="ECO:0000313" key="11">
    <source>
        <dbReference type="Proteomes" id="UP000800235"/>
    </source>
</evidence>
<evidence type="ECO:0000256" key="5">
    <source>
        <dbReference type="ARBA" id="ARBA00022833"/>
    </source>
</evidence>
<dbReference type="InterPro" id="IPR014311">
    <property type="entry name" value="Guanine_deaminase"/>
</dbReference>
<comment type="function">
    <text evidence="7 8">Catalyzes the hydrolytic deamination of guanine, producing xanthine and ammonia.</text>
</comment>
<evidence type="ECO:0000256" key="7">
    <source>
        <dbReference type="ARBA" id="ARBA00056079"/>
    </source>
</evidence>
<dbReference type="OrthoDB" id="194468at2759"/>
<evidence type="ECO:0000256" key="6">
    <source>
        <dbReference type="ARBA" id="ARBA00051148"/>
    </source>
</evidence>
<dbReference type="EC" id="3.5.4.3" evidence="8"/>
<dbReference type="GO" id="GO:0005829">
    <property type="term" value="C:cytosol"/>
    <property type="evidence" value="ECO:0007669"/>
    <property type="project" value="TreeGrafter"/>
</dbReference>
<keyword evidence="4 8" id="KW-0378">Hydrolase</keyword>
<evidence type="ECO:0000256" key="8">
    <source>
        <dbReference type="RuleBase" id="RU366009"/>
    </source>
</evidence>
<comment type="pathway">
    <text evidence="1 8">Purine metabolism; guanine degradation; xanthine from guanine: step 1/1.</text>
</comment>
<comment type="similarity">
    <text evidence="2 8">Belongs to the metallo-dependent hydrolases superfamily. ATZ/TRZ family.</text>
</comment>
<dbReference type="AlphaFoldDB" id="A0A9P4TZA3"/>
<dbReference type="EMBL" id="MU007033">
    <property type="protein sequence ID" value="KAF2431181.1"/>
    <property type="molecule type" value="Genomic_DNA"/>
</dbReference>
<dbReference type="SUPFAM" id="SSF51556">
    <property type="entry name" value="Metallo-dependent hydrolases"/>
    <property type="match status" value="1"/>
</dbReference>
<evidence type="ECO:0000313" key="10">
    <source>
        <dbReference type="EMBL" id="KAF2431181.1"/>
    </source>
</evidence>
<sequence length="461" mass="50816">MVPPKAIYVGPFVHCKTQLELDICEGGAIGVDETGKISFIERGTRVTGESAAKKHGWESFEVVCLRDQGFFFPGFIDTHIHASQYPNAGIFGKSTLLDWLNTYTFPLESSLSDLARARYVYNRVISRTLSHGTTTAAYYATIHVPSTNLLADICQTKGQRAFIGRVCMNSTMSPESYRDESTEQAISATRESIAYIQSIDPKHELVTPIITPRFAPSCTADCLEQLGALHKETGYPCQTHIAENKNEIKLVEKLFPEAKNYADVYDNVGLLTEKMILAHAVHLTEEEVALVKERKAKISHCPTSNTALTSGCAKVRNLLATGIDVGLGTDVSGGFSPSILEVARHAVWVSRYVAMIDGDDAKLSPEEVLYLATRGGAKVVGLPDQIGGFEVGMDWDAQMISLRTVPEDGEAQDEHEGPIDVFGWESWEDKLHKWLYSGDDRNTVAVWVKGRLVHQTSGYRP</sequence>
<dbReference type="Pfam" id="PF01979">
    <property type="entry name" value="Amidohydro_1"/>
    <property type="match status" value="1"/>
</dbReference>
<dbReference type="PANTHER" id="PTHR11271:SF6">
    <property type="entry name" value="GUANINE DEAMINASE"/>
    <property type="match status" value="1"/>
</dbReference>
<feature type="domain" description="Amidohydrolase-related" evidence="9">
    <location>
        <begin position="72"/>
        <end position="453"/>
    </location>
</feature>
<comment type="cofactor">
    <cofactor evidence="8">
        <name>Zn(2+)</name>
        <dbReference type="ChEBI" id="CHEBI:29105"/>
    </cofactor>
    <text evidence="8">Binds 1 zinc ion per subunit.</text>
</comment>
<evidence type="ECO:0000259" key="9">
    <source>
        <dbReference type="Pfam" id="PF01979"/>
    </source>
</evidence>
<reference evidence="10" key="1">
    <citation type="journal article" date="2020" name="Stud. Mycol.">
        <title>101 Dothideomycetes genomes: a test case for predicting lifestyles and emergence of pathogens.</title>
        <authorList>
            <person name="Haridas S."/>
            <person name="Albert R."/>
            <person name="Binder M."/>
            <person name="Bloem J."/>
            <person name="Labutti K."/>
            <person name="Salamov A."/>
            <person name="Andreopoulos B."/>
            <person name="Baker S."/>
            <person name="Barry K."/>
            <person name="Bills G."/>
            <person name="Bluhm B."/>
            <person name="Cannon C."/>
            <person name="Castanera R."/>
            <person name="Culley D."/>
            <person name="Daum C."/>
            <person name="Ezra D."/>
            <person name="Gonzalez J."/>
            <person name="Henrissat B."/>
            <person name="Kuo A."/>
            <person name="Liang C."/>
            <person name="Lipzen A."/>
            <person name="Lutzoni F."/>
            <person name="Magnuson J."/>
            <person name="Mondo S."/>
            <person name="Nolan M."/>
            <person name="Ohm R."/>
            <person name="Pangilinan J."/>
            <person name="Park H.-J."/>
            <person name="Ramirez L."/>
            <person name="Alfaro M."/>
            <person name="Sun H."/>
            <person name="Tritt A."/>
            <person name="Yoshinaga Y."/>
            <person name="Zwiers L.-H."/>
            <person name="Turgeon B."/>
            <person name="Goodwin S."/>
            <person name="Spatafora J."/>
            <person name="Crous P."/>
            <person name="Grigoriev I."/>
        </authorList>
    </citation>
    <scope>NUCLEOTIDE SEQUENCE</scope>
    <source>
        <strain evidence="10">CBS 130266</strain>
    </source>
</reference>
<gene>
    <name evidence="10" type="ORF">EJ08DRAFT_587635</name>
</gene>
<dbReference type="GO" id="GO:0008270">
    <property type="term" value="F:zinc ion binding"/>
    <property type="evidence" value="ECO:0007669"/>
    <property type="project" value="UniProtKB-UniRule"/>
</dbReference>
<name>A0A9P4TZA3_9PEZI</name>
<dbReference type="NCBIfam" id="TIGR02967">
    <property type="entry name" value="guan_deamin"/>
    <property type="match status" value="1"/>
</dbReference>
<comment type="caution">
    <text evidence="10">The sequence shown here is derived from an EMBL/GenBank/DDBJ whole genome shotgun (WGS) entry which is preliminary data.</text>
</comment>
<evidence type="ECO:0000256" key="2">
    <source>
        <dbReference type="ARBA" id="ARBA00006745"/>
    </source>
</evidence>
<keyword evidence="3 8" id="KW-0479">Metal-binding</keyword>
<protein>
    <recommendedName>
        <fullName evidence="8">Guanine deaminase</fullName>
        <shortName evidence="8">Guanase</shortName>
        <ecNumber evidence="8">3.5.4.3</ecNumber>
    </recommendedName>
    <alternativeName>
        <fullName evidence="8">Guanine aminohydrolase</fullName>
    </alternativeName>
</protein>
<dbReference type="GO" id="GO:0006147">
    <property type="term" value="P:guanine catabolic process"/>
    <property type="evidence" value="ECO:0007669"/>
    <property type="project" value="UniProtKB-UniRule"/>
</dbReference>
<organism evidence="10 11">
    <name type="scientific">Tothia fuscella</name>
    <dbReference type="NCBI Taxonomy" id="1048955"/>
    <lineage>
        <taxon>Eukaryota</taxon>
        <taxon>Fungi</taxon>
        <taxon>Dikarya</taxon>
        <taxon>Ascomycota</taxon>
        <taxon>Pezizomycotina</taxon>
        <taxon>Dothideomycetes</taxon>
        <taxon>Pleosporomycetidae</taxon>
        <taxon>Venturiales</taxon>
        <taxon>Cylindrosympodiaceae</taxon>
        <taxon>Tothia</taxon>
    </lineage>
</organism>
<dbReference type="FunFam" id="3.20.20.140:FF:000022">
    <property type="entry name" value="Guanine deaminase"/>
    <property type="match status" value="1"/>
</dbReference>
<dbReference type="Gene3D" id="3.20.20.140">
    <property type="entry name" value="Metal-dependent hydrolases"/>
    <property type="match status" value="1"/>
</dbReference>
<proteinExistence type="inferred from homology"/>
<dbReference type="Proteomes" id="UP000800235">
    <property type="component" value="Unassembled WGS sequence"/>
</dbReference>
<dbReference type="PANTHER" id="PTHR11271">
    <property type="entry name" value="GUANINE DEAMINASE"/>
    <property type="match status" value="1"/>
</dbReference>
<dbReference type="GO" id="GO:0008892">
    <property type="term" value="F:guanine deaminase activity"/>
    <property type="evidence" value="ECO:0007669"/>
    <property type="project" value="UniProtKB-UniRule"/>
</dbReference>
<evidence type="ECO:0000256" key="4">
    <source>
        <dbReference type="ARBA" id="ARBA00022801"/>
    </source>
</evidence>
<keyword evidence="5 8" id="KW-0862">Zinc</keyword>
<evidence type="ECO:0000256" key="3">
    <source>
        <dbReference type="ARBA" id="ARBA00022723"/>
    </source>
</evidence>